<dbReference type="RefSeq" id="XP_002174669.1">
    <property type="nucleotide sequence ID" value="XM_002174633.2"/>
</dbReference>
<evidence type="ECO:0000313" key="4">
    <source>
        <dbReference type="JaponicusDB" id="SJAG_03529"/>
    </source>
</evidence>
<dbReference type="AlphaFoldDB" id="B6K4G9"/>
<proteinExistence type="predicted"/>
<dbReference type="PROSITE" id="PS50011">
    <property type="entry name" value="PROTEIN_KINASE_DOM"/>
    <property type="match status" value="1"/>
</dbReference>
<dbReference type="InterPro" id="IPR008271">
    <property type="entry name" value="Ser/Thr_kinase_AS"/>
</dbReference>
<dbReference type="SMART" id="SM00220">
    <property type="entry name" value="S_TKc"/>
    <property type="match status" value="1"/>
</dbReference>
<dbReference type="OrthoDB" id="4062651at2759"/>
<dbReference type="InterPro" id="IPR000719">
    <property type="entry name" value="Prot_kinase_dom"/>
</dbReference>
<keyword evidence="3" id="KW-0418">Kinase</keyword>
<protein>
    <submittedName>
        <fullName evidence="3">RAN protein kinase Ksp1</fullName>
    </submittedName>
</protein>
<dbReference type="STRING" id="402676.B6K4G9"/>
<evidence type="ECO:0000313" key="5">
    <source>
        <dbReference type="Proteomes" id="UP000001744"/>
    </source>
</evidence>
<dbReference type="Pfam" id="PF00069">
    <property type="entry name" value="Pkinase"/>
    <property type="match status" value="1"/>
</dbReference>
<dbReference type="PROSITE" id="PS00108">
    <property type="entry name" value="PROTEIN_KINASE_ST"/>
    <property type="match status" value="1"/>
</dbReference>
<feature type="region of interest" description="Disordered" evidence="1">
    <location>
        <begin position="354"/>
        <end position="385"/>
    </location>
</feature>
<evidence type="ECO:0000259" key="2">
    <source>
        <dbReference type="PROSITE" id="PS50011"/>
    </source>
</evidence>
<evidence type="ECO:0000256" key="1">
    <source>
        <dbReference type="SAM" id="MobiDB-lite"/>
    </source>
</evidence>
<dbReference type="GeneID" id="7048785"/>
<accession>B6K4G9</accession>
<feature type="region of interest" description="Disordered" evidence="1">
    <location>
        <begin position="441"/>
        <end position="465"/>
    </location>
</feature>
<feature type="domain" description="Protein kinase" evidence="2">
    <location>
        <begin position="9"/>
        <end position="274"/>
    </location>
</feature>
<dbReference type="HOGENOM" id="CLU_000288_172_1_1"/>
<organism evidence="3 5">
    <name type="scientific">Schizosaccharomyces japonicus (strain yFS275 / FY16936)</name>
    <name type="common">Fission yeast</name>
    <dbReference type="NCBI Taxonomy" id="402676"/>
    <lineage>
        <taxon>Eukaryota</taxon>
        <taxon>Fungi</taxon>
        <taxon>Dikarya</taxon>
        <taxon>Ascomycota</taxon>
        <taxon>Taphrinomycotina</taxon>
        <taxon>Schizosaccharomycetes</taxon>
        <taxon>Schizosaccharomycetales</taxon>
        <taxon>Schizosaccharomycetaceae</taxon>
        <taxon>Schizosaccharomyces</taxon>
    </lineage>
</organism>
<gene>
    <name evidence="4" type="primary">ksp1</name>
    <name evidence="3" type="ORF">SJAG_03529</name>
</gene>
<dbReference type="PANTHER" id="PTHR44167:SF8">
    <property type="entry name" value="SERINE_THREONINE-PROTEIN KINASE RCK1"/>
    <property type="match status" value="1"/>
</dbReference>
<dbReference type="Gene3D" id="1.10.510.10">
    <property type="entry name" value="Transferase(Phosphotransferase) domain 1"/>
    <property type="match status" value="1"/>
</dbReference>
<dbReference type="GO" id="GO:0005634">
    <property type="term" value="C:nucleus"/>
    <property type="evidence" value="ECO:0000318"/>
    <property type="project" value="GO_Central"/>
</dbReference>
<dbReference type="eggNOG" id="KOG0583">
    <property type="taxonomic scope" value="Eukaryota"/>
</dbReference>
<dbReference type="EMBL" id="KE651167">
    <property type="protein sequence ID" value="EEB08376.1"/>
    <property type="molecule type" value="Genomic_DNA"/>
</dbReference>
<keyword evidence="5" id="KW-1185">Reference proteome</keyword>
<dbReference type="GO" id="GO:0044773">
    <property type="term" value="P:mitotic DNA damage checkpoint signaling"/>
    <property type="evidence" value="ECO:0000318"/>
    <property type="project" value="GO_Central"/>
</dbReference>
<dbReference type="VEuPathDB" id="FungiDB:SJAG_03529"/>
<name>B6K4G9_SCHJY</name>
<sequence length="481" mass="54327">MKVLEEKGYKVERMLNKGSYGTVVLARKLQSTCGEKVAIKCIKKPAHTILEEIAILQILAEHPHRNIIRFEESFEDDEYHYIVLEYCALGDLYECILNEEIPSTRFQPDIKQNLLLQVLDGVIHLHSLGIFHRDLKPENFLLTLSDDGQLVLKITDFGLATRDINSFEFGTGSDRYMAPEQYEEVDSVGYSPRAADIWAIGICVLNLVFARNPFTYPHEKDPIFADYVLDPMTMFDIFPTLTQDTFNVLKVSLCVYPEKRSLEKVREAIAHVKHWTTDDEDLEEEGTQYCETDEDELRSSAFFDLAGNVRCTRSSRKPLRTPSILSPALTHARPAAAPFAAPFAELYRLAAENEECEPSQNSSPRTPLTPAQAHPSERSYDSGLGESLNNMHIGKTIVPAFVPVNTPRTPYSASAPSIVFPNSIKGNKDHLKFGRSWCDLDEEDEEDEDGFASSEDFDDDLPSNSGFVDDWNVLSQWNDNA</sequence>
<dbReference type="Proteomes" id="UP000001744">
    <property type="component" value="Unassembled WGS sequence"/>
</dbReference>
<dbReference type="InterPro" id="IPR011009">
    <property type="entry name" value="Kinase-like_dom_sf"/>
</dbReference>
<evidence type="ECO:0000313" key="3">
    <source>
        <dbReference type="EMBL" id="EEB08376.1"/>
    </source>
</evidence>
<reference evidence="3 5" key="1">
    <citation type="journal article" date="2011" name="Science">
        <title>Comparative functional genomics of the fission yeasts.</title>
        <authorList>
            <person name="Rhind N."/>
            <person name="Chen Z."/>
            <person name="Yassour M."/>
            <person name="Thompson D.A."/>
            <person name="Haas B.J."/>
            <person name="Habib N."/>
            <person name="Wapinski I."/>
            <person name="Roy S."/>
            <person name="Lin M.F."/>
            <person name="Heiman D.I."/>
            <person name="Young S.K."/>
            <person name="Furuya K."/>
            <person name="Guo Y."/>
            <person name="Pidoux A."/>
            <person name="Chen H.M."/>
            <person name="Robbertse B."/>
            <person name="Goldberg J.M."/>
            <person name="Aoki K."/>
            <person name="Bayne E.H."/>
            <person name="Berlin A.M."/>
            <person name="Desjardins C.A."/>
            <person name="Dobbs E."/>
            <person name="Dukaj L."/>
            <person name="Fan L."/>
            <person name="FitzGerald M.G."/>
            <person name="French C."/>
            <person name="Gujja S."/>
            <person name="Hansen K."/>
            <person name="Keifenheim D."/>
            <person name="Levin J.Z."/>
            <person name="Mosher R.A."/>
            <person name="Mueller C.A."/>
            <person name="Pfiffner J."/>
            <person name="Priest M."/>
            <person name="Russ C."/>
            <person name="Smialowska A."/>
            <person name="Swoboda P."/>
            <person name="Sykes S.M."/>
            <person name="Vaughn M."/>
            <person name="Vengrova S."/>
            <person name="Yoder R."/>
            <person name="Zeng Q."/>
            <person name="Allshire R."/>
            <person name="Baulcombe D."/>
            <person name="Birren B.W."/>
            <person name="Brown W."/>
            <person name="Ekwall K."/>
            <person name="Kellis M."/>
            <person name="Leatherwood J."/>
            <person name="Levin H."/>
            <person name="Margalit H."/>
            <person name="Martienssen R."/>
            <person name="Nieduszynski C.A."/>
            <person name="Spatafora J.W."/>
            <person name="Friedman N."/>
            <person name="Dalgaard J.Z."/>
            <person name="Baumann P."/>
            <person name="Niki H."/>
            <person name="Regev A."/>
            <person name="Nusbaum C."/>
        </authorList>
    </citation>
    <scope>NUCLEOTIDE SEQUENCE [LARGE SCALE GENOMIC DNA]</scope>
    <source>
        <strain evidence="5">yFS275 / FY16936</strain>
    </source>
</reference>
<dbReference type="SUPFAM" id="SSF56112">
    <property type="entry name" value="Protein kinase-like (PK-like)"/>
    <property type="match status" value="1"/>
</dbReference>
<dbReference type="GO" id="GO:0004674">
    <property type="term" value="F:protein serine/threonine kinase activity"/>
    <property type="evidence" value="ECO:0000318"/>
    <property type="project" value="GO_Central"/>
</dbReference>
<dbReference type="OMA" id="CSMGDLY"/>
<feature type="compositionally biased region" description="Acidic residues" evidence="1">
    <location>
        <begin position="441"/>
        <end position="461"/>
    </location>
</feature>
<keyword evidence="3" id="KW-0808">Transferase</keyword>
<dbReference type="GO" id="GO:0005524">
    <property type="term" value="F:ATP binding"/>
    <property type="evidence" value="ECO:0007669"/>
    <property type="project" value="InterPro"/>
</dbReference>
<dbReference type="JaponicusDB" id="SJAG_03529">
    <property type="gene designation" value="ksp1"/>
</dbReference>
<dbReference type="PANTHER" id="PTHR44167">
    <property type="entry name" value="OVARIAN-SPECIFIC SERINE/THREONINE-PROTEIN KINASE LOK-RELATED"/>
    <property type="match status" value="1"/>
</dbReference>